<evidence type="ECO:0000313" key="1">
    <source>
        <dbReference type="EMBL" id="ABN69529.1"/>
    </source>
</evidence>
<dbReference type="InterPro" id="IPR003749">
    <property type="entry name" value="ThiS/MoaD-like"/>
</dbReference>
<accession>A3DLL9</accession>
<proteinExistence type="predicted"/>
<dbReference type="EMBL" id="CP000575">
    <property type="protein sequence ID" value="ABN69529.1"/>
    <property type="molecule type" value="Genomic_DNA"/>
</dbReference>
<organism evidence="1 2">
    <name type="scientific">Staphylothermus marinus (strain ATCC 43588 / DSM 3639 / JCM 9404 / F1)</name>
    <dbReference type="NCBI Taxonomy" id="399550"/>
    <lineage>
        <taxon>Archaea</taxon>
        <taxon>Thermoproteota</taxon>
        <taxon>Thermoprotei</taxon>
        <taxon>Desulfurococcales</taxon>
        <taxon>Desulfurococcaceae</taxon>
        <taxon>Staphylothermus</taxon>
    </lineage>
</organism>
<dbReference type="eggNOG" id="arCOG00536">
    <property type="taxonomic scope" value="Archaea"/>
</dbReference>
<dbReference type="Pfam" id="PF02597">
    <property type="entry name" value="ThiS"/>
    <property type="match status" value="1"/>
</dbReference>
<dbReference type="HOGENOM" id="CLU_114601_1_2_2"/>
<reference evidence="2" key="1">
    <citation type="journal article" date="2009" name="BMC Genomics">
        <title>The complete genome sequence of Staphylothermus marinus reveals differences in sulfur metabolism among heterotrophic Crenarchaeota.</title>
        <authorList>
            <person name="Anderson I.J."/>
            <person name="Dharmarajan L."/>
            <person name="Rodriguez J."/>
            <person name="Hooper S."/>
            <person name="Porat I."/>
            <person name="Ulrich L.E."/>
            <person name="Elkins J.G."/>
            <person name="Mavromatis K."/>
            <person name="Sun H."/>
            <person name="Land M."/>
            <person name="Lapidus A."/>
            <person name="Lucas S."/>
            <person name="Barry K."/>
            <person name="Huber H."/>
            <person name="Zhulin I.B."/>
            <person name="Whitman W.B."/>
            <person name="Mukhopadhyay B."/>
            <person name="Woese C."/>
            <person name="Bristow J."/>
            <person name="Kyrpides N."/>
        </authorList>
    </citation>
    <scope>NUCLEOTIDE SEQUENCE [LARGE SCALE GENOMIC DNA]</scope>
    <source>
        <strain evidence="2">ATCC 43588 / DSM 3639 / JCM 9404 / F1</strain>
    </source>
</reference>
<dbReference type="Gene3D" id="3.10.20.30">
    <property type="match status" value="1"/>
</dbReference>
<dbReference type="STRING" id="399550.Smar_0418"/>
<dbReference type="RefSeq" id="WP_011838720.1">
    <property type="nucleotide sequence ID" value="NC_009033.1"/>
</dbReference>
<dbReference type="GeneID" id="4907432"/>
<keyword evidence="2" id="KW-1185">Reference proteome</keyword>
<dbReference type="AlphaFoldDB" id="A3DLL9"/>
<evidence type="ECO:0000313" key="2">
    <source>
        <dbReference type="Proteomes" id="UP000000254"/>
    </source>
</evidence>
<dbReference type="InterPro" id="IPR012675">
    <property type="entry name" value="Beta-grasp_dom_sf"/>
</dbReference>
<dbReference type="OrthoDB" id="98357at2157"/>
<dbReference type="InterPro" id="IPR010038">
    <property type="entry name" value="MoaD_arc-typ"/>
</dbReference>
<protein>
    <submittedName>
        <fullName evidence="1">ThiamineS protein</fullName>
    </submittedName>
</protein>
<dbReference type="Proteomes" id="UP000000254">
    <property type="component" value="Chromosome"/>
</dbReference>
<sequence length="88" mass="10386">MRIKVKYMLWLREKIGIEQEEFKLDRETTLENLVRMIILKHREAEKYLSNIFSDNNPFIILVNGRPGRKNYILKDNDLVTILPPVSGG</sequence>
<dbReference type="KEGG" id="smr:Smar_0418"/>
<gene>
    <name evidence="1" type="ordered locus">Smar_0418</name>
</gene>
<dbReference type="SUPFAM" id="SSF54285">
    <property type="entry name" value="MoaD/ThiS"/>
    <property type="match status" value="1"/>
</dbReference>
<dbReference type="NCBIfam" id="TIGR01687">
    <property type="entry name" value="moaD_arch"/>
    <property type="match status" value="1"/>
</dbReference>
<reference evidence="1 2" key="2">
    <citation type="journal article" date="2009" name="Stand. Genomic Sci.">
        <title>Complete genome sequence of Staphylothermus marinus Stetter and Fiala 1986 type strain F1.</title>
        <authorList>
            <person name="Anderson I.J."/>
            <person name="Sun H."/>
            <person name="Lapidus A."/>
            <person name="Copeland A."/>
            <person name="Glavina Del Rio T."/>
            <person name="Tice H."/>
            <person name="Dalin E."/>
            <person name="Lucas S."/>
            <person name="Barry K."/>
            <person name="Land M."/>
            <person name="Richardson P."/>
            <person name="Huber H."/>
            <person name="Kyrpides N.C."/>
        </authorList>
    </citation>
    <scope>NUCLEOTIDE SEQUENCE [LARGE SCALE GENOMIC DNA]</scope>
    <source>
        <strain evidence="2">ATCC 43588 / DSM 3639 / JCM 9404 / F1</strain>
    </source>
</reference>
<name>A3DLL9_STAMF</name>
<dbReference type="CDD" id="cd00754">
    <property type="entry name" value="Ubl_MoaD"/>
    <property type="match status" value="1"/>
</dbReference>
<dbReference type="InterPro" id="IPR016155">
    <property type="entry name" value="Mopterin_synth/thiamin_S_b"/>
</dbReference>